<dbReference type="Gene3D" id="3.40.50.1010">
    <property type="entry name" value="5'-nuclease"/>
    <property type="match status" value="1"/>
</dbReference>
<feature type="domain" description="NYN" evidence="1">
    <location>
        <begin position="11"/>
        <end position="164"/>
    </location>
</feature>
<dbReference type="CDD" id="cd10911">
    <property type="entry name" value="PIN_LabA"/>
    <property type="match status" value="1"/>
</dbReference>
<gene>
    <name evidence="2" type="ORF">BKD89_03710</name>
</gene>
<dbReference type="PANTHER" id="PTHR35458:SF8">
    <property type="entry name" value="SLR0650 PROTEIN"/>
    <property type="match status" value="1"/>
</dbReference>
<proteinExistence type="predicted"/>
<protein>
    <recommendedName>
        <fullName evidence="1">NYN domain-containing protein</fullName>
    </recommendedName>
</protein>
<dbReference type="Pfam" id="PF01936">
    <property type="entry name" value="NYN"/>
    <property type="match status" value="1"/>
</dbReference>
<dbReference type="GO" id="GO:0004540">
    <property type="term" value="F:RNA nuclease activity"/>
    <property type="evidence" value="ECO:0007669"/>
    <property type="project" value="InterPro"/>
</dbReference>
<reference evidence="2 3" key="1">
    <citation type="submission" date="2016-10" db="EMBL/GenBank/DDBJ databases">
        <title>Complete genome of the TMA-utilizing, human hosted archaeon Methanomethylophilus alvus Gen. nov, sp. nov., strain Mx-05, derived from a pure culture.</title>
        <authorList>
            <person name="Brugere J.-F."/>
            <person name="Ben Hania W."/>
            <person name="Chaudhary P.P."/>
            <person name="Gaci N."/>
            <person name="Borrel G."/>
            <person name="Cao Van Tuat L."/>
            <person name="Fardeau M.-L."/>
            <person name="Harris H.M.B."/>
            <person name="O'Toole P.W."/>
            <person name="Ollivier B."/>
        </authorList>
    </citation>
    <scope>NUCLEOTIDE SEQUENCE [LARGE SCALE GENOMIC DNA]</scope>
    <source>
        <strain evidence="2 3">Mx-05</strain>
    </source>
</reference>
<organism evidence="2 3">
    <name type="scientific">Methanomethylophilus alvi</name>
    <dbReference type="NCBI Taxonomy" id="1291540"/>
    <lineage>
        <taxon>Archaea</taxon>
        <taxon>Methanobacteriati</taxon>
        <taxon>Thermoplasmatota</taxon>
        <taxon>Thermoplasmata</taxon>
        <taxon>Methanomassiliicoccales</taxon>
        <taxon>Methanomethylophilaceae</taxon>
        <taxon>Methanomethylophilus</taxon>
    </lineage>
</organism>
<dbReference type="InterPro" id="IPR047140">
    <property type="entry name" value="LabA"/>
</dbReference>
<evidence type="ECO:0000313" key="2">
    <source>
        <dbReference type="EMBL" id="AYQ54911.1"/>
    </source>
</evidence>
<dbReference type="AlphaFoldDB" id="A0A3G3IGM5"/>
<dbReference type="Proteomes" id="UP000273278">
    <property type="component" value="Chromosome"/>
</dbReference>
<accession>A0A3G3IGM5</accession>
<name>A0A3G3IGM5_9ARCH</name>
<evidence type="ECO:0000313" key="3">
    <source>
        <dbReference type="Proteomes" id="UP000273278"/>
    </source>
</evidence>
<dbReference type="PANTHER" id="PTHR35458">
    <property type="entry name" value="SLR0755 PROTEIN"/>
    <property type="match status" value="1"/>
</dbReference>
<evidence type="ECO:0000259" key="1">
    <source>
        <dbReference type="Pfam" id="PF01936"/>
    </source>
</evidence>
<dbReference type="RefSeq" id="WP_015504641.1">
    <property type="nucleotide sequence ID" value="NZ_CAYARL010000007.1"/>
</dbReference>
<dbReference type="InterPro" id="IPR021139">
    <property type="entry name" value="NYN"/>
</dbReference>
<dbReference type="GeneID" id="41321545"/>
<sequence length="186" mass="21129">MTLFAEHPYNRVMVFIDYRNIYEGCRFFEEYLGMDLFRLTQILVGTRDLIGAYIFDGKLPSSGGGDATVRMHNKFREQGFRVIARESLAIRDGKVVQKEVDVSLACEMLEHALLNHFDVAIVISGDRDFVPAMQKVQAAGKRVEVAAFEDVYNEECKRVADIYYLLDDIPFLILSNPSDAGEGPYE</sequence>
<dbReference type="EMBL" id="CP017686">
    <property type="protein sequence ID" value="AYQ54911.1"/>
    <property type="molecule type" value="Genomic_DNA"/>
</dbReference>